<sequence>MARHKPPALDAPWRRPGALRYAVQRIRGFARPPITVTEAPTDIVIDRDVEVPTRDATVLRINVFRNGDNARPVIVSIHPYRKDNLPAWQGKRSTFSIRYRALRQPTPVTFSALTGWEAPDPAWWVPQGFVVVNADSRGCGHSEGAGKLLSQQEARDTYDLVQWIAEQPWCDGNVVMLGVSYLAMSQYAAAAEQPPALRAICPWEGFTDAYRDLMFPGGVRETGFSRLWSGSLSRATRQTYDLARMQDEHPLRDDFWRSVTPDLSAITVPMLVCGSFSDNNLHSRGSMRAFTRVGSTHTRLYTHRGGKWTTFYSEAARAEQLTFFRAVLDGAPASRSVRLEVREDRDTVTAVREEAEWPLARTHWRPLYLAGSGVLAPEMPTTAGHITFRTRSRAAAFTWTAPADVELTGPMAARLWVELDGIEDANLFVGVEKWRDGEFVEFEGSYGYSRDRVTAGWQRVALRALDPEVSRRWEPVPTCTQPQPVSAGEVVAVDVALGPSATLFRAGEQLRLVVAGRWLSPRNPLTGHFPVSYASSERGRVTLRWGPGHDAQLLVPEIPAQRNG</sequence>
<dbReference type="SUPFAM" id="SSF49785">
    <property type="entry name" value="Galactose-binding domain-like"/>
    <property type="match status" value="1"/>
</dbReference>
<dbReference type="Pfam" id="PF08530">
    <property type="entry name" value="PepX_C"/>
    <property type="match status" value="1"/>
</dbReference>
<evidence type="ECO:0000313" key="3">
    <source>
        <dbReference type="Proteomes" id="UP000217736"/>
    </source>
</evidence>
<dbReference type="PANTHER" id="PTHR43056">
    <property type="entry name" value="PEPTIDASE S9 PROLYL OLIGOPEPTIDASE"/>
    <property type="match status" value="1"/>
</dbReference>
<dbReference type="Gene3D" id="2.60.120.260">
    <property type="entry name" value="Galactose-binding domain-like"/>
    <property type="match status" value="1"/>
</dbReference>
<dbReference type="SMART" id="SM00939">
    <property type="entry name" value="PepX_C"/>
    <property type="match status" value="1"/>
</dbReference>
<dbReference type="Pfam" id="PF02129">
    <property type="entry name" value="Peptidase_S15"/>
    <property type="match status" value="1"/>
</dbReference>
<name>A0A1Z4ELR1_9MYCO</name>
<keyword evidence="3" id="KW-1185">Reference proteome</keyword>
<proteinExistence type="predicted"/>
<dbReference type="InterPro" id="IPR029058">
    <property type="entry name" value="AB_hydrolase_fold"/>
</dbReference>
<dbReference type="AlphaFoldDB" id="A0A1Z4ELR1"/>
<dbReference type="PANTHER" id="PTHR43056:SF10">
    <property type="entry name" value="COCE_NOND FAMILY, PUTATIVE (AFU_ORTHOLOGUE AFUA_7G00600)-RELATED"/>
    <property type="match status" value="1"/>
</dbReference>
<protein>
    <submittedName>
        <fullName evidence="2">Uncharacterized protein</fullName>
    </submittedName>
</protein>
<evidence type="ECO:0000313" key="2">
    <source>
        <dbReference type="EMBL" id="BAX93909.1"/>
    </source>
</evidence>
<keyword evidence="1" id="KW-0378">Hydrolase</keyword>
<dbReference type="Gene3D" id="3.40.50.1820">
    <property type="entry name" value="alpha/beta hydrolase"/>
    <property type="match status" value="1"/>
</dbReference>
<dbReference type="Proteomes" id="UP000217736">
    <property type="component" value="Chromosome"/>
</dbReference>
<dbReference type="RefSeq" id="WP_096441955.1">
    <property type="nucleotide sequence ID" value="NZ_AP018164.1"/>
</dbReference>
<dbReference type="Gene3D" id="1.10.3020.20">
    <property type="match status" value="1"/>
</dbReference>
<dbReference type="InterPro" id="IPR005674">
    <property type="entry name" value="CocE/Ser_esterase"/>
</dbReference>
<organism evidence="2 3">
    <name type="scientific">Mycobacterium shigaense</name>
    <dbReference type="NCBI Taxonomy" id="722731"/>
    <lineage>
        <taxon>Bacteria</taxon>
        <taxon>Bacillati</taxon>
        <taxon>Actinomycetota</taxon>
        <taxon>Actinomycetes</taxon>
        <taxon>Mycobacteriales</taxon>
        <taxon>Mycobacteriaceae</taxon>
        <taxon>Mycobacterium</taxon>
        <taxon>Mycobacterium simiae complex</taxon>
    </lineage>
</organism>
<accession>A0A1Z4ELR1</accession>
<dbReference type="KEGG" id="mshg:MSG_03783"/>
<gene>
    <name evidence="2" type="ORF">MSG_03783</name>
</gene>
<dbReference type="GO" id="GO:0008239">
    <property type="term" value="F:dipeptidyl-peptidase activity"/>
    <property type="evidence" value="ECO:0007669"/>
    <property type="project" value="InterPro"/>
</dbReference>
<dbReference type="InterPro" id="IPR008979">
    <property type="entry name" value="Galactose-bd-like_sf"/>
</dbReference>
<dbReference type="InterPro" id="IPR050585">
    <property type="entry name" value="Xaa-Pro_dipeptidyl-ppase/CocE"/>
</dbReference>
<dbReference type="EMBL" id="AP018164">
    <property type="protein sequence ID" value="BAX93909.1"/>
    <property type="molecule type" value="Genomic_DNA"/>
</dbReference>
<evidence type="ECO:0000256" key="1">
    <source>
        <dbReference type="ARBA" id="ARBA00022801"/>
    </source>
</evidence>
<dbReference type="InterPro" id="IPR000383">
    <property type="entry name" value="Xaa-Pro-like_dom"/>
</dbReference>
<dbReference type="OrthoDB" id="5240615at2"/>
<dbReference type="NCBIfam" id="TIGR00976">
    <property type="entry name" value="CocE_NonD"/>
    <property type="match status" value="1"/>
</dbReference>
<reference evidence="3" key="1">
    <citation type="submission" date="2017-06" db="EMBL/GenBank/DDBJ databases">
        <title>Complete Genome Sequence of Mycobacterium shigaense.</title>
        <authorList>
            <person name="Fukano H."/>
            <person name="Yoshida M."/>
            <person name="Kazumi Y."/>
            <person name="Ogura Y."/>
            <person name="Mitarai S."/>
            <person name="Hayashi T."/>
            <person name="Hoshino Y."/>
        </authorList>
    </citation>
    <scope>NUCLEOTIDE SEQUENCE [LARGE SCALE GENOMIC DNA]</scope>
    <source>
        <strain evidence="3">UN-152</strain>
    </source>
</reference>
<dbReference type="SUPFAM" id="SSF53474">
    <property type="entry name" value="alpha/beta-Hydrolases"/>
    <property type="match status" value="1"/>
</dbReference>
<dbReference type="InterPro" id="IPR013736">
    <property type="entry name" value="Xaa-Pro_dipept_C"/>
</dbReference>